<reference evidence="2 3" key="1">
    <citation type="submission" date="2017-12" db="EMBL/GenBank/DDBJ databases">
        <title>Phylogenetic diversity of female urinary microbiome.</title>
        <authorList>
            <person name="Thomas-White K."/>
            <person name="Wolfe A.J."/>
        </authorList>
    </citation>
    <scope>NUCLEOTIDE SEQUENCE [LARGE SCALE GENOMIC DNA]</scope>
    <source>
        <strain evidence="2 3">UMB1298</strain>
    </source>
</reference>
<sequence>MDPRAHDTTPWPRLDAATAHLPAPVAAVSLDAVDRNLDRLVEAADGMPLRVASKSIRVRAVVERALAHRGVEGVLAFTLPEAIWLARVGTTDDLLVAYPTVDAAGLDALVCEPDLAAAITLTVDDPAHLAAIAEARARTGGRETVQVVLEADVSLRKGPVTIGPRRSPLHGSQAVERAARRVVAEPGIALRGLLTYEGHVAGVQDVPVAGDLRDRAYRWAVRGMQGVSRRGLYAERRAVVDAVAAVLGHAPELVNGGGTGSVAWSSADPALTEVTVGSGLFVGHLFDRFRAIDLEPAFGIGLDVVRTPEPDMVTLLGSGWVATGAVAADRLPVAAWPPGLELTGTEGAGEVQTPLTGALAARAAGHRLEVGSRVWMRHAKSGEPAERVDEVVLVQEDGSTHTVPTYRGEGKAFL</sequence>
<dbReference type="RefSeq" id="WP_101848901.1">
    <property type="nucleotide sequence ID" value="NZ_PKIZ01000001.1"/>
</dbReference>
<dbReference type="PANTHER" id="PTHR28004">
    <property type="entry name" value="ZGC:162816-RELATED"/>
    <property type="match status" value="1"/>
</dbReference>
<dbReference type="GO" id="GO:0036088">
    <property type="term" value="P:D-serine catabolic process"/>
    <property type="evidence" value="ECO:0007669"/>
    <property type="project" value="TreeGrafter"/>
</dbReference>
<dbReference type="AlphaFoldDB" id="A0A2I1PDN2"/>
<dbReference type="GO" id="GO:0008721">
    <property type="term" value="F:D-serine ammonia-lyase activity"/>
    <property type="evidence" value="ECO:0007669"/>
    <property type="project" value="TreeGrafter"/>
</dbReference>
<organism evidence="2 3">
    <name type="scientific">Kytococcus schroeteri</name>
    <dbReference type="NCBI Taxonomy" id="138300"/>
    <lineage>
        <taxon>Bacteria</taxon>
        <taxon>Bacillati</taxon>
        <taxon>Actinomycetota</taxon>
        <taxon>Actinomycetes</taxon>
        <taxon>Micrococcales</taxon>
        <taxon>Kytococcaceae</taxon>
        <taxon>Kytococcus</taxon>
    </lineage>
</organism>
<dbReference type="InterPro" id="IPR029066">
    <property type="entry name" value="PLP-binding_barrel"/>
</dbReference>
<evidence type="ECO:0000313" key="2">
    <source>
        <dbReference type="EMBL" id="PKZ42742.1"/>
    </source>
</evidence>
<gene>
    <name evidence="2" type="ORF">CYJ76_00315</name>
</gene>
<evidence type="ECO:0000259" key="1">
    <source>
        <dbReference type="Pfam" id="PF01168"/>
    </source>
</evidence>
<comment type="caution">
    <text evidence="2">The sequence shown here is derived from an EMBL/GenBank/DDBJ whole genome shotgun (WGS) entry which is preliminary data.</text>
</comment>
<dbReference type="InterPro" id="IPR051466">
    <property type="entry name" value="D-amino_acid_metab_enzyme"/>
</dbReference>
<dbReference type="Gene3D" id="3.20.20.10">
    <property type="entry name" value="Alanine racemase"/>
    <property type="match status" value="1"/>
</dbReference>
<dbReference type="Pfam" id="PF01168">
    <property type="entry name" value="Ala_racemase_N"/>
    <property type="match status" value="1"/>
</dbReference>
<dbReference type="InterPro" id="IPR001608">
    <property type="entry name" value="Ala_racemase_N"/>
</dbReference>
<feature type="domain" description="Alanine racemase N-terminal" evidence="1">
    <location>
        <begin position="28"/>
        <end position="281"/>
    </location>
</feature>
<dbReference type="EMBL" id="PKIZ01000001">
    <property type="protein sequence ID" value="PKZ42742.1"/>
    <property type="molecule type" value="Genomic_DNA"/>
</dbReference>
<dbReference type="OrthoDB" id="2445260at2"/>
<keyword evidence="3" id="KW-1185">Reference proteome</keyword>
<evidence type="ECO:0000313" key="3">
    <source>
        <dbReference type="Proteomes" id="UP000234206"/>
    </source>
</evidence>
<protein>
    <submittedName>
        <fullName evidence="2">Alanine racemase</fullName>
    </submittedName>
</protein>
<accession>A0A2I1PDN2</accession>
<dbReference type="SUPFAM" id="SSF51419">
    <property type="entry name" value="PLP-binding barrel"/>
    <property type="match status" value="1"/>
</dbReference>
<dbReference type="Proteomes" id="UP000234206">
    <property type="component" value="Unassembled WGS sequence"/>
</dbReference>
<name>A0A2I1PDN2_9MICO</name>
<dbReference type="PANTHER" id="PTHR28004:SF2">
    <property type="entry name" value="D-SERINE DEHYDRATASE"/>
    <property type="match status" value="1"/>
</dbReference>
<proteinExistence type="predicted"/>